<organism evidence="4">
    <name type="scientific">uncultured Caudovirales phage</name>
    <dbReference type="NCBI Taxonomy" id="2100421"/>
    <lineage>
        <taxon>Viruses</taxon>
        <taxon>Duplodnaviria</taxon>
        <taxon>Heunggongvirae</taxon>
        <taxon>Uroviricota</taxon>
        <taxon>Caudoviricetes</taxon>
        <taxon>Peduoviridae</taxon>
        <taxon>Maltschvirus</taxon>
        <taxon>Maltschvirus maltsch</taxon>
    </lineage>
</organism>
<dbReference type="EMBL" id="LR797186">
    <property type="protein sequence ID" value="CAB4192202.1"/>
    <property type="molecule type" value="Genomic_DNA"/>
</dbReference>
<dbReference type="EMBL" id="LR797457">
    <property type="protein sequence ID" value="CAB4217416.1"/>
    <property type="molecule type" value="Genomic_DNA"/>
</dbReference>
<sequence length="252" mass="27884">MSKRIVVISDLQIPYHHKGAVEHLIRFVEAIKPDALACVGDELDAPMVSKYDENSRGEYSRRLQADIDDTHAVLAAFRRAMPEGEFWLQRSNHTDRLERYIEKKAPAIASLRGLTYPELMRTNDLGITYNKKLTEITPGVLLGHGDEYGLSGISGMTAHKLMEATGKSVVIGHTHRLGLVWASKGYSGRVTSRFGLEVGNLMNMGSAGYLKPRGAANWQMGFGVLDIDGKNVQPYAVAMRPDGSFTFEGKNF</sequence>
<evidence type="ECO:0000313" key="1">
    <source>
        <dbReference type="EMBL" id="CAB4173786.1"/>
    </source>
</evidence>
<gene>
    <name evidence="2" type="ORF">UFOVP1133_20</name>
    <name evidence="3" type="ORF">UFOVP1249_5</name>
    <name evidence="4" type="ORF">UFOVP1494_29</name>
    <name evidence="5" type="ORF">UFOVP1583_5</name>
    <name evidence="1" type="ORF">UFOVP968_8</name>
</gene>
<dbReference type="EMBL" id="LR796909">
    <property type="protein sequence ID" value="CAB4173786.1"/>
    <property type="molecule type" value="Genomic_DNA"/>
</dbReference>
<proteinExistence type="predicted"/>
<evidence type="ECO:0000313" key="4">
    <source>
        <dbReference type="EMBL" id="CAB4217416.1"/>
    </source>
</evidence>
<evidence type="ECO:0008006" key="6">
    <source>
        <dbReference type="Google" id="ProtNLM"/>
    </source>
</evidence>
<dbReference type="Gene3D" id="3.60.21.10">
    <property type="match status" value="1"/>
</dbReference>
<dbReference type="SUPFAM" id="SSF56300">
    <property type="entry name" value="Metallo-dependent phosphatases"/>
    <property type="match status" value="1"/>
</dbReference>
<name>A0A6J5SQM0_9CAUD</name>
<reference evidence="4" key="1">
    <citation type="submission" date="2020-05" db="EMBL/GenBank/DDBJ databases">
        <authorList>
            <person name="Chiriac C."/>
            <person name="Salcher M."/>
            <person name="Ghai R."/>
            <person name="Kavagutti S V."/>
        </authorList>
    </citation>
    <scope>NUCLEOTIDE SEQUENCE</scope>
</reference>
<dbReference type="EMBL" id="LR798427">
    <property type="protein sequence ID" value="CAB5230921.1"/>
    <property type="molecule type" value="Genomic_DNA"/>
</dbReference>
<evidence type="ECO:0000313" key="5">
    <source>
        <dbReference type="EMBL" id="CAB5230921.1"/>
    </source>
</evidence>
<evidence type="ECO:0000313" key="2">
    <source>
        <dbReference type="EMBL" id="CAB4186129.1"/>
    </source>
</evidence>
<accession>A0A6J5SQM0</accession>
<dbReference type="InterPro" id="IPR029052">
    <property type="entry name" value="Metallo-depent_PP-like"/>
</dbReference>
<protein>
    <recommendedName>
        <fullName evidence="6">MPP_superfamily domain containing protein</fullName>
    </recommendedName>
</protein>
<evidence type="ECO:0000313" key="3">
    <source>
        <dbReference type="EMBL" id="CAB4192202.1"/>
    </source>
</evidence>
<dbReference type="EMBL" id="LR797092">
    <property type="protein sequence ID" value="CAB4186129.1"/>
    <property type="molecule type" value="Genomic_DNA"/>
</dbReference>